<dbReference type="AlphaFoldDB" id="A0A9P8PDI1"/>
<protein>
    <submittedName>
        <fullName evidence="1">Uncharacterized protein</fullName>
    </submittedName>
</protein>
<name>A0A9P8PDI1_9ASCO</name>
<comment type="caution">
    <text evidence="1">The sequence shown here is derived from an EMBL/GenBank/DDBJ whole genome shotgun (WGS) entry which is preliminary data.</text>
</comment>
<reference evidence="1" key="1">
    <citation type="journal article" date="2021" name="Open Biol.">
        <title>Shared evolutionary footprints suggest mitochondrial oxidative damage underlies multiple complex I losses in fungi.</title>
        <authorList>
            <person name="Schikora-Tamarit M.A."/>
            <person name="Marcet-Houben M."/>
            <person name="Nosek J."/>
            <person name="Gabaldon T."/>
        </authorList>
    </citation>
    <scope>NUCLEOTIDE SEQUENCE</scope>
    <source>
        <strain evidence="1">CBS6075</strain>
    </source>
</reference>
<dbReference type="GeneID" id="70233563"/>
<dbReference type="Proteomes" id="UP000769157">
    <property type="component" value="Unassembled WGS sequence"/>
</dbReference>
<reference evidence="1" key="2">
    <citation type="submission" date="2021-01" db="EMBL/GenBank/DDBJ databases">
        <authorList>
            <person name="Schikora-Tamarit M.A."/>
        </authorList>
    </citation>
    <scope>NUCLEOTIDE SEQUENCE</scope>
    <source>
        <strain evidence="1">CBS6075</strain>
    </source>
</reference>
<dbReference type="RefSeq" id="XP_046063737.1">
    <property type="nucleotide sequence ID" value="XM_046202373.1"/>
</dbReference>
<proteinExistence type="predicted"/>
<sequence length="186" mass="20041">MWYFSTNTASNVQILSLEMFLSDWNDLSKNSREYLHFFKYNLDGQIWSSSMIWARWSSFLLLVQQAFPRSAILTEIIESKSIVVVAVDDWRDTVDSTDSRRETGWCGSIVNDDTRRVALVTGSGNGIGGSVASTNSSSFSSDDSSSSGIACGEIVNAAGFGARTGGTGGIEETAGADSLLACMNDS</sequence>
<evidence type="ECO:0000313" key="2">
    <source>
        <dbReference type="Proteomes" id="UP000769157"/>
    </source>
</evidence>
<accession>A0A9P8PDI1</accession>
<dbReference type="EMBL" id="JAEUBE010000137">
    <property type="protein sequence ID" value="KAH3669474.1"/>
    <property type="molecule type" value="Genomic_DNA"/>
</dbReference>
<keyword evidence="2" id="KW-1185">Reference proteome</keyword>
<evidence type="ECO:0000313" key="1">
    <source>
        <dbReference type="EMBL" id="KAH3669474.1"/>
    </source>
</evidence>
<organism evidence="1 2">
    <name type="scientific">Ogataea philodendri</name>
    <dbReference type="NCBI Taxonomy" id="1378263"/>
    <lineage>
        <taxon>Eukaryota</taxon>
        <taxon>Fungi</taxon>
        <taxon>Dikarya</taxon>
        <taxon>Ascomycota</taxon>
        <taxon>Saccharomycotina</taxon>
        <taxon>Pichiomycetes</taxon>
        <taxon>Pichiales</taxon>
        <taxon>Pichiaceae</taxon>
        <taxon>Ogataea</taxon>
    </lineage>
</organism>
<gene>
    <name evidence="1" type="ORF">OGAPHI_001595</name>
</gene>